<accession>A0A382SLA6</accession>
<dbReference type="EMBL" id="UINC01129535">
    <property type="protein sequence ID" value="SVD09987.1"/>
    <property type="molecule type" value="Genomic_DNA"/>
</dbReference>
<protein>
    <submittedName>
        <fullName evidence="1">Uncharacterized protein</fullName>
    </submittedName>
</protein>
<organism evidence="1">
    <name type="scientific">marine metagenome</name>
    <dbReference type="NCBI Taxonomy" id="408172"/>
    <lineage>
        <taxon>unclassified sequences</taxon>
        <taxon>metagenomes</taxon>
        <taxon>ecological metagenomes</taxon>
    </lineage>
</organism>
<evidence type="ECO:0000313" key="1">
    <source>
        <dbReference type="EMBL" id="SVD09987.1"/>
    </source>
</evidence>
<reference evidence="1" key="1">
    <citation type="submission" date="2018-05" db="EMBL/GenBank/DDBJ databases">
        <authorList>
            <person name="Lanie J.A."/>
            <person name="Ng W.-L."/>
            <person name="Kazmierczak K.M."/>
            <person name="Andrzejewski T.M."/>
            <person name="Davidsen T.M."/>
            <person name="Wayne K.J."/>
            <person name="Tettelin H."/>
            <person name="Glass J.I."/>
            <person name="Rusch D."/>
            <person name="Podicherti R."/>
            <person name="Tsui H.-C.T."/>
            <person name="Winkler M.E."/>
        </authorList>
    </citation>
    <scope>NUCLEOTIDE SEQUENCE</scope>
</reference>
<dbReference type="AlphaFoldDB" id="A0A382SLA6"/>
<gene>
    <name evidence="1" type="ORF">METZ01_LOCUS362841</name>
</gene>
<name>A0A382SLA6_9ZZZZ</name>
<proteinExistence type="predicted"/>
<sequence>KACEDKARYSSEIKARQERGWKEEEYGGKFSVYQCSLCEGWHLASVKG</sequence>
<feature type="non-terminal residue" evidence="1">
    <location>
        <position position="1"/>
    </location>
</feature>